<name>A0A8B8AXD0_CRAVI</name>
<accession>A0A8B8AXD0</accession>
<feature type="coiled-coil region" evidence="4">
    <location>
        <begin position="44"/>
        <end position="100"/>
    </location>
</feature>
<comment type="subcellular location">
    <subcellularLocation>
        <location evidence="1">Secreted</location>
    </subcellularLocation>
</comment>
<evidence type="ECO:0000256" key="5">
    <source>
        <dbReference type="SAM" id="MobiDB-lite"/>
    </source>
</evidence>
<feature type="region of interest" description="Disordered" evidence="5">
    <location>
        <begin position="105"/>
        <end position="134"/>
    </location>
</feature>
<dbReference type="PRINTS" id="PR00007">
    <property type="entry name" value="COMPLEMNTC1Q"/>
</dbReference>
<feature type="signal peptide" evidence="6">
    <location>
        <begin position="1"/>
        <end position="25"/>
    </location>
</feature>
<dbReference type="RefSeq" id="XP_022295383.1">
    <property type="nucleotide sequence ID" value="XM_022439675.1"/>
</dbReference>
<reference evidence="9" key="1">
    <citation type="submission" date="2025-08" db="UniProtKB">
        <authorList>
            <consortium name="RefSeq"/>
        </authorList>
    </citation>
    <scope>IDENTIFICATION</scope>
    <source>
        <tissue evidence="9">Whole sample</tissue>
    </source>
</reference>
<dbReference type="InterPro" id="IPR050822">
    <property type="entry name" value="Cerebellin_Synaptic_Org"/>
</dbReference>
<dbReference type="Proteomes" id="UP000694844">
    <property type="component" value="Chromosome 7"/>
</dbReference>
<keyword evidence="8" id="KW-1185">Reference proteome</keyword>
<keyword evidence="3 6" id="KW-0732">Signal</keyword>
<dbReference type="KEGG" id="cvn:111105398"/>
<feature type="compositionally biased region" description="Basic and acidic residues" evidence="5">
    <location>
        <begin position="107"/>
        <end position="127"/>
    </location>
</feature>
<dbReference type="GO" id="GO:0005576">
    <property type="term" value="C:extracellular region"/>
    <property type="evidence" value="ECO:0007669"/>
    <property type="project" value="UniProtKB-SubCell"/>
</dbReference>
<feature type="chain" id="PRO_5034587703" evidence="6">
    <location>
        <begin position="26"/>
        <end position="280"/>
    </location>
</feature>
<evidence type="ECO:0000256" key="6">
    <source>
        <dbReference type="SAM" id="SignalP"/>
    </source>
</evidence>
<dbReference type="PANTHER" id="PTHR22923">
    <property type="entry name" value="CEREBELLIN-RELATED"/>
    <property type="match status" value="1"/>
</dbReference>
<dbReference type="OrthoDB" id="6155906at2759"/>
<dbReference type="SUPFAM" id="SSF49842">
    <property type="entry name" value="TNF-like"/>
    <property type="match status" value="1"/>
</dbReference>
<evidence type="ECO:0000256" key="1">
    <source>
        <dbReference type="ARBA" id="ARBA00004613"/>
    </source>
</evidence>
<gene>
    <name evidence="9" type="primary">LOC111105398</name>
</gene>
<evidence type="ECO:0000313" key="8">
    <source>
        <dbReference type="Proteomes" id="UP000694844"/>
    </source>
</evidence>
<proteinExistence type="predicted"/>
<dbReference type="PROSITE" id="PS50871">
    <property type="entry name" value="C1Q"/>
    <property type="match status" value="1"/>
</dbReference>
<keyword evidence="4" id="KW-0175">Coiled coil</keyword>
<sequence>MESSHTISIRIFFVFIFWTYSSVKADLNENRDENTDWKWAVKTIQELEQKVKVQDERIATLEKRPTGSDWTSMVDLKKTIQKQNDRIIMLEDRIYELEATSEVENNDSIKESSPLREIIPHSEKQTDQAKSSPVRKGRLLIQPTTVPFDRVAFYAYFSSDILASMDNYILPFNTVVTNVGNAYHPHSGTFIAPRSGLYVFTWTIRAYGSRYHSTQLLVDNNVINTIYINPNSVIDGSVTGTAVVHVDQGDDVFIRTFPPNSGEIISGNNGRSSFCGWSLM</sequence>
<keyword evidence="2" id="KW-0964">Secreted</keyword>
<dbReference type="AlphaFoldDB" id="A0A8B8AXD0"/>
<organism evidence="8 9">
    <name type="scientific">Crassostrea virginica</name>
    <name type="common">Eastern oyster</name>
    <dbReference type="NCBI Taxonomy" id="6565"/>
    <lineage>
        <taxon>Eukaryota</taxon>
        <taxon>Metazoa</taxon>
        <taxon>Spiralia</taxon>
        <taxon>Lophotrochozoa</taxon>
        <taxon>Mollusca</taxon>
        <taxon>Bivalvia</taxon>
        <taxon>Autobranchia</taxon>
        <taxon>Pteriomorphia</taxon>
        <taxon>Ostreida</taxon>
        <taxon>Ostreoidea</taxon>
        <taxon>Ostreidae</taxon>
        <taxon>Crassostrea</taxon>
    </lineage>
</organism>
<evidence type="ECO:0000256" key="4">
    <source>
        <dbReference type="SAM" id="Coils"/>
    </source>
</evidence>
<evidence type="ECO:0000259" key="7">
    <source>
        <dbReference type="PROSITE" id="PS50871"/>
    </source>
</evidence>
<dbReference type="SMART" id="SM00110">
    <property type="entry name" value="C1Q"/>
    <property type="match status" value="1"/>
</dbReference>
<dbReference type="PANTHER" id="PTHR22923:SF116">
    <property type="entry name" value="C1Q DOMAIN-CONTAINING PROTEIN"/>
    <property type="match status" value="1"/>
</dbReference>
<dbReference type="Pfam" id="PF00386">
    <property type="entry name" value="C1q"/>
    <property type="match status" value="1"/>
</dbReference>
<dbReference type="Gene3D" id="2.60.120.40">
    <property type="match status" value="1"/>
</dbReference>
<dbReference type="InterPro" id="IPR008983">
    <property type="entry name" value="Tumour_necrosis_fac-like_dom"/>
</dbReference>
<evidence type="ECO:0000256" key="2">
    <source>
        <dbReference type="ARBA" id="ARBA00022525"/>
    </source>
</evidence>
<dbReference type="InterPro" id="IPR001073">
    <property type="entry name" value="C1q_dom"/>
</dbReference>
<evidence type="ECO:0000256" key="3">
    <source>
        <dbReference type="ARBA" id="ARBA00022729"/>
    </source>
</evidence>
<evidence type="ECO:0000313" key="9">
    <source>
        <dbReference type="RefSeq" id="XP_022295383.1"/>
    </source>
</evidence>
<dbReference type="GeneID" id="111105398"/>
<protein>
    <submittedName>
        <fullName evidence="9">Uncharacterized protein LOC111105398</fullName>
    </submittedName>
</protein>
<feature type="domain" description="C1q" evidence="7">
    <location>
        <begin position="146"/>
        <end position="280"/>
    </location>
</feature>